<dbReference type="PANTHER" id="PTHR23508">
    <property type="entry name" value="CARBOXYLIC ACID TRANSPORTER PROTEIN HOMOLOG"/>
    <property type="match status" value="1"/>
</dbReference>
<feature type="domain" description="Major facilitator superfamily (MFS) profile" evidence="6">
    <location>
        <begin position="29"/>
        <end position="449"/>
    </location>
</feature>
<proteinExistence type="predicted"/>
<evidence type="ECO:0000256" key="3">
    <source>
        <dbReference type="ARBA" id="ARBA00022989"/>
    </source>
</evidence>
<feature type="transmembrane region" description="Helical" evidence="5">
    <location>
        <begin position="322"/>
        <end position="341"/>
    </location>
</feature>
<feature type="transmembrane region" description="Helical" evidence="5">
    <location>
        <begin position="26"/>
        <end position="55"/>
    </location>
</feature>
<dbReference type="GO" id="GO:0005886">
    <property type="term" value="C:plasma membrane"/>
    <property type="evidence" value="ECO:0007669"/>
    <property type="project" value="TreeGrafter"/>
</dbReference>
<dbReference type="InterPro" id="IPR020846">
    <property type="entry name" value="MFS_dom"/>
</dbReference>
<feature type="transmembrane region" description="Helical" evidence="5">
    <location>
        <begin position="118"/>
        <end position="139"/>
    </location>
</feature>
<evidence type="ECO:0000256" key="2">
    <source>
        <dbReference type="ARBA" id="ARBA00022692"/>
    </source>
</evidence>
<dbReference type="OrthoDB" id="5368493at2"/>
<dbReference type="PROSITE" id="PS50850">
    <property type="entry name" value="MFS"/>
    <property type="match status" value="1"/>
</dbReference>
<comment type="caution">
    <text evidence="7">The sequence shown here is derived from an EMBL/GenBank/DDBJ whole genome shotgun (WGS) entry which is preliminary data.</text>
</comment>
<dbReference type="RefSeq" id="WP_160770940.1">
    <property type="nucleotide sequence ID" value="NZ_WTYV01000002.1"/>
</dbReference>
<evidence type="ECO:0000313" key="8">
    <source>
        <dbReference type="Proteomes" id="UP000466966"/>
    </source>
</evidence>
<dbReference type="Pfam" id="PF00083">
    <property type="entry name" value="Sugar_tr"/>
    <property type="match status" value="1"/>
</dbReference>
<dbReference type="Gene3D" id="1.20.1250.20">
    <property type="entry name" value="MFS general substrate transporter like domains"/>
    <property type="match status" value="1"/>
</dbReference>
<keyword evidence="4 5" id="KW-0472">Membrane</keyword>
<dbReference type="AlphaFoldDB" id="A0A844YTU9"/>
<evidence type="ECO:0000313" key="7">
    <source>
        <dbReference type="EMBL" id="MXO70979.1"/>
    </source>
</evidence>
<dbReference type="InterPro" id="IPR036259">
    <property type="entry name" value="MFS_trans_sf"/>
</dbReference>
<evidence type="ECO:0000259" key="6">
    <source>
        <dbReference type="PROSITE" id="PS50850"/>
    </source>
</evidence>
<feature type="transmembrane region" description="Helical" evidence="5">
    <location>
        <begin position="421"/>
        <end position="444"/>
    </location>
</feature>
<evidence type="ECO:0000256" key="5">
    <source>
        <dbReference type="SAM" id="Phobius"/>
    </source>
</evidence>
<comment type="subcellular location">
    <subcellularLocation>
        <location evidence="1">Membrane</location>
        <topology evidence="1">Multi-pass membrane protein</topology>
    </subcellularLocation>
</comment>
<keyword evidence="8" id="KW-1185">Reference proteome</keyword>
<feature type="transmembrane region" description="Helical" evidence="5">
    <location>
        <begin position="178"/>
        <end position="201"/>
    </location>
</feature>
<feature type="transmembrane region" description="Helical" evidence="5">
    <location>
        <begin position="67"/>
        <end position="87"/>
    </location>
</feature>
<feature type="transmembrane region" description="Helical" evidence="5">
    <location>
        <begin position="387"/>
        <end position="409"/>
    </location>
</feature>
<organism evidence="7 8">
    <name type="scientific">Alteraurantiacibacter buctensis</name>
    <dbReference type="NCBI Taxonomy" id="1503981"/>
    <lineage>
        <taxon>Bacteria</taxon>
        <taxon>Pseudomonadati</taxon>
        <taxon>Pseudomonadota</taxon>
        <taxon>Alphaproteobacteria</taxon>
        <taxon>Sphingomonadales</taxon>
        <taxon>Erythrobacteraceae</taxon>
        <taxon>Alteraurantiacibacter</taxon>
    </lineage>
</organism>
<evidence type="ECO:0000256" key="4">
    <source>
        <dbReference type="ARBA" id="ARBA00023136"/>
    </source>
</evidence>
<name>A0A844YTU9_9SPHN</name>
<dbReference type="PANTHER" id="PTHR23508:SF10">
    <property type="entry name" value="CARBOXYLIC ACID TRANSPORTER PROTEIN HOMOLOG"/>
    <property type="match status" value="1"/>
</dbReference>
<dbReference type="Proteomes" id="UP000466966">
    <property type="component" value="Unassembled WGS sequence"/>
</dbReference>
<evidence type="ECO:0000256" key="1">
    <source>
        <dbReference type="ARBA" id="ARBA00004141"/>
    </source>
</evidence>
<feature type="transmembrane region" description="Helical" evidence="5">
    <location>
        <begin position="94"/>
        <end position="112"/>
    </location>
</feature>
<accession>A0A844YTU9</accession>
<keyword evidence="2 5" id="KW-0812">Transmembrane</keyword>
<feature type="transmembrane region" description="Helical" evidence="5">
    <location>
        <begin position="151"/>
        <end position="172"/>
    </location>
</feature>
<reference evidence="7 8" key="1">
    <citation type="submission" date="2019-12" db="EMBL/GenBank/DDBJ databases">
        <title>Genomic-based taxomic classification of the family Erythrobacteraceae.</title>
        <authorList>
            <person name="Xu L."/>
        </authorList>
    </citation>
    <scope>NUCLEOTIDE SEQUENCE [LARGE SCALE GENOMIC DNA]</scope>
    <source>
        <strain evidence="7 8">M0322</strain>
    </source>
</reference>
<protein>
    <submittedName>
        <fullName evidence="7">MFS transporter</fullName>
    </submittedName>
</protein>
<feature type="transmembrane region" description="Helical" evidence="5">
    <location>
        <begin position="292"/>
        <end position="310"/>
    </location>
</feature>
<feature type="transmembrane region" description="Helical" evidence="5">
    <location>
        <begin position="256"/>
        <end position="277"/>
    </location>
</feature>
<dbReference type="SUPFAM" id="SSF103473">
    <property type="entry name" value="MFS general substrate transporter"/>
    <property type="match status" value="1"/>
</dbReference>
<gene>
    <name evidence="7" type="ORF">GRI99_04920</name>
</gene>
<feature type="transmembrane region" description="Helical" evidence="5">
    <location>
        <begin position="347"/>
        <end position="366"/>
    </location>
</feature>
<dbReference type="GO" id="GO:0046943">
    <property type="term" value="F:carboxylic acid transmembrane transporter activity"/>
    <property type="evidence" value="ECO:0007669"/>
    <property type="project" value="TreeGrafter"/>
</dbReference>
<dbReference type="EMBL" id="WTYV01000002">
    <property type="protein sequence ID" value="MXO70979.1"/>
    <property type="molecule type" value="Genomic_DNA"/>
</dbReference>
<sequence>MSSATSLAPTGDAIDLFDTARLKPRFWILVILLMTQGIFEFFDFFIVGFLVSVIGPEWGLTFGQTSIILLSAGVGQLVGAIPFAWLADRYGRKPALIAGTVLYSIAAGLAAFVPDGNWALFAFLRFMVGVGYGGTQITLLIEIAPTRMRTILASASGVVAPGGVLLASLLVANYLPVIGWRGLALLGFTPLLVALALWIFIPESIRWLISRGRPEEARLILARYVHVPLEQIPLPQPPSDTRAANVTDLFRFPGRVLMIVFMTMGIGMAGFGVALWGPTIMAQLLEISTAEVAGYFAYVSTAGMIGRAIWTITPHYIGRWRSALICLWGAAAAVIGAAFLYPYFIMGVPVLLVCLVVGGVFYDGGASNTSPFGTELFPVRMAAQGGGLVQMVSGFAKLAGPLILALIAGSSNLLSPEATEAAITPGFLTLAAFSVMGGIALLVLRYETNGVRMAISDEELENHRQRART</sequence>
<keyword evidence="3 5" id="KW-1133">Transmembrane helix</keyword>
<dbReference type="InterPro" id="IPR005828">
    <property type="entry name" value="MFS_sugar_transport-like"/>
</dbReference>